<name>A0AAW1J2N9_SAPOF</name>
<sequence length="195" mass="22732">MSAEVSKFNWCYIQIKESHPSGHNEASLKNMANQLWHSRYKKGKQKTFPYMHSWEILRHEQKWKDFASSSDKVNSSSKRTKVSTSGPYTSSCSTTTDIVEINDGEEKSDKRPIGQKAAKAELQGKGNTGNKRNQQFVHSFGDYKELQTKKISLWEERIRIYDFEILCKDTSNMDERARKDHEQVCKIIRAKYKLE</sequence>
<organism evidence="3 4">
    <name type="scientific">Saponaria officinalis</name>
    <name type="common">Common soapwort</name>
    <name type="synonym">Lychnis saponaria</name>
    <dbReference type="NCBI Taxonomy" id="3572"/>
    <lineage>
        <taxon>Eukaryota</taxon>
        <taxon>Viridiplantae</taxon>
        <taxon>Streptophyta</taxon>
        <taxon>Embryophyta</taxon>
        <taxon>Tracheophyta</taxon>
        <taxon>Spermatophyta</taxon>
        <taxon>Magnoliopsida</taxon>
        <taxon>eudicotyledons</taxon>
        <taxon>Gunneridae</taxon>
        <taxon>Pentapetalae</taxon>
        <taxon>Caryophyllales</taxon>
        <taxon>Caryophyllaceae</taxon>
        <taxon>Caryophylleae</taxon>
        <taxon>Saponaria</taxon>
    </lineage>
</organism>
<accession>A0AAW1J2N9</accession>
<evidence type="ECO:0000256" key="1">
    <source>
        <dbReference type="SAM" id="MobiDB-lite"/>
    </source>
</evidence>
<protein>
    <recommendedName>
        <fullName evidence="2">No apical meristem-associated C-terminal domain-containing protein</fullName>
    </recommendedName>
</protein>
<feature type="region of interest" description="Disordered" evidence="1">
    <location>
        <begin position="68"/>
        <end position="91"/>
    </location>
</feature>
<dbReference type="PANTHER" id="PTHR45023:SF4">
    <property type="entry name" value="GLYCINE-RICH PROTEIN-RELATED"/>
    <property type="match status" value="1"/>
</dbReference>
<feature type="compositionally biased region" description="Low complexity" evidence="1">
    <location>
        <begin position="68"/>
        <end position="77"/>
    </location>
</feature>
<dbReference type="EMBL" id="JBDFQZ010000008">
    <property type="protein sequence ID" value="KAK9697583.1"/>
    <property type="molecule type" value="Genomic_DNA"/>
</dbReference>
<feature type="compositionally biased region" description="Polar residues" evidence="1">
    <location>
        <begin position="82"/>
        <end position="91"/>
    </location>
</feature>
<proteinExistence type="predicted"/>
<evidence type="ECO:0000313" key="3">
    <source>
        <dbReference type="EMBL" id="KAK9697583.1"/>
    </source>
</evidence>
<keyword evidence="4" id="KW-1185">Reference proteome</keyword>
<dbReference type="Pfam" id="PF14303">
    <property type="entry name" value="NAM-associated"/>
    <property type="match status" value="1"/>
</dbReference>
<dbReference type="InterPro" id="IPR029466">
    <property type="entry name" value="NAM-associated_C"/>
</dbReference>
<dbReference type="Proteomes" id="UP001443914">
    <property type="component" value="Unassembled WGS sequence"/>
</dbReference>
<gene>
    <name evidence="3" type="ORF">RND81_08G046700</name>
</gene>
<evidence type="ECO:0000313" key="4">
    <source>
        <dbReference type="Proteomes" id="UP001443914"/>
    </source>
</evidence>
<reference evidence="3" key="1">
    <citation type="submission" date="2024-03" db="EMBL/GenBank/DDBJ databases">
        <title>WGS assembly of Saponaria officinalis var. Norfolk2.</title>
        <authorList>
            <person name="Jenkins J."/>
            <person name="Shu S."/>
            <person name="Grimwood J."/>
            <person name="Barry K."/>
            <person name="Goodstein D."/>
            <person name="Schmutz J."/>
            <person name="Leebens-Mack J."/>
            <person name="Osbourn A."/>
        </authorList>
    </citation>
    <scope>NUCLEOTIDE SEQUENCE [LARGE SCALE GENOMIC DNA]</scope>
    <source>
        <strain evidence="3">JIC</strain>
    </source>
</reference>
<dbReference type="PANTHER" id="PTHR45023">
    <property type="match status" value="1"/>
</dbReference>
<evidence type="ECO:0000259" key="2">
    <source>
        <dbReference type="Pfam" id="PF14303"/>
    </source>
</evidence>
<feature type="region of interest" description="Disordered" evidence="1">
    <location>
        <begin position="103"/>
        <end position="133"/>
    </location>
</feature>
<comment type="caution">
    <text evidence="3">The sequence shown here is derived from an EMBL/GenBank/DDBJ whole genome shotgun (WGS) entry which is preliminary data.</text>
</comment>
<feature type="domain" description="No apical meristem-associated C-terminal" evidence="2">
    <location>
        <begin position="46"/>
        <end position="179"/>
    </location>
</feature>
<dbReference type="AlphaFoldDB" id="A0AAW1J2N9"/>